<proteinExistence type="predicted"/>
<dbReference type="EC" id="3.5.3.12" evidence="2"/>
<dbReference type="EMBL" id="ABVL01000008">
    <property type="protein sequence ID" value="EDY19277.1"/>
    <property type="molecule type" value="Genomic_DNA"/>
</dbReference>
<evidence type="ECO:0000313" key="3">
    <source>
        <dbReference type="Proteomes" id="UP000005824"/>
    </source>
</evidence>
<reference evidence="2 3" key="1">
    <citation type="journal article" date="2011" name="J. Bacteriol.">
        <title>Genome sequence of Chthoniobacter flavus Ellin428, an aerobic heterotrophic soil bacterium.</title>
        <authorList>
            <person name="Kant R."/>
            <person name="van Passel M.W."/>
            <person name="Palva A."/>
            <person name="Lucas S."/>
            <person name="Lapidus A."/>
            <person name="Glavina Del Rio T."/>
            <person name="Dalin E."/>
            <person name="Tice H."/>
            <person name="Bruce D."/>
            <person name="Goodwin L."/>
            <person name="Pitluck S."/>
            <person name="Larimer F.W."/>
            <person name="Land M.L."/>
            <person name="Hauser L."/>
            <person name="Sangwan P."/>
            <person name="de Vos W.M."/>
            <person name="Janssen P.H."/>
            <person name="Smidt H."/>
        </authorList>
    </citation>
    <scope>NUCLEOTIDE SEQUENCE [LARGE SCALE GENOMIC DNA]</scope>
    <source>
        <strain evidence="2 3">Ellin428</strain>
    </source>
</reference>
<dbReference type="Pfam" id="PF04371">
    <property type="entry name" value="PAD_porph"/>
    <property type="match status" value="1"/>
</dbReference>
<keyword evidence="1 2" id="KW-0378">Hydrolase</keyword>
<dbReference type="GO" id="GO:0004668">
    <property type="term" value="F:protein-arginine deiminase activity"/>
    <property type="evidence" value="ECO:0007669"/>
    <property type="project" value="InterPro"/>
</dbReference>
<sequence length="359" mass="40551" precursor="true">MSAHTEHPSTATSTPAAQGYHMPAEWEPHEATWLSWPRPDGISFPDSYEKVVPTLAQMVHALGESEKVNINVCDAEHEALVRSHLAKVRAKTDHVTFYHIPTNEPWCRDHGPIYLTRAEAPRLAIVDWDYNAWGWKYPPFDFDDDVPKRIAEFQKLPIFFPKMVLEGGSIDVNGAGTLLTTKSCLLNPNRNPDLSEKDIEQRLRDYIGVKHILWLGDGIEGDDTDGHVDDLTRFVGRTTVVTVVEEDENDSNYEPLRQNLDALHTMEAEDGTPLEVVTLPMPRKIVRDGQRLPASYANFYIGNKVILLPVFADAHDKWAVAVLQKAFPKRKVVPIDCRELIWGLGAFHCLTQQQPLLPP</sequence>
<keyword evidence="3" id="KW-1185">Reference proteome</keyword>
<evidence type="ECO:0000313" key="2">
    <source>
        <dbReference type="EMBL" id="EDY19277.1"/>
    </source>
</evidence>
<dbReference type="InterPro" id="IPR007466">
    <property type="entry name" value="Peptidyl-Arg-deiminase_porph"/>
</dbReference>
<dbReference type="Gene3D" id="3.75.10.10">
    <property type="entry name" value="L-arginine/glycine Amidinotransferase, Chain A"/>
    <property type="match status" value="1"/>
</dbReference>
<evidence type="ECO:0000256" key="1">
    <source>
        <dbReference type="ARBA" id="ARBA00022801"/>
    </source>
</evidence>
<dbReference type="GO" id="GO:0009446">
    <property type="term" value="P:putrescine biosynthetic process"/>
    <property type="evidence" value="ECO:0007669"/>
    <property type="project" value="InterPro"/>
</dbReference>
<dbReference type="RefSeq" id="WP_006980287.1">
    <property type="nucleotide sequence ID" value="NZ_ABVL01000008.1"/>
</dbReference>
<name>B4D237_9BACT</name>
<protein>
    <submittedName>
        <fullName evidence="2">Agmatine deiminase</fullName>
        <ecNumber evidence="2">3.5.3.12</ecNumber>
    </submittedName>
</protein>
<organism evidence="2 3">
    <name type="scientific">Chthoniobacter flavus Ellin428</name>
    <dbReference type="NCBI Taxonomy" id="497964"/>
    <lineage>
        <taxon>Bacteria</taxon>
        <taxon>Pseudomonadati</taxon>
        <taxon>Verrucomicrobiota</taxon>
        <taxon>Spartobacteria</taxon>
        <taxon>Chthoniobacterales</taxon>
        <taxon>Chthoniobacteraceae</taxon>
        <taxon>Chthoniobacter</taxon>
    </lineage>
</organism>
<accession>B4D237</accession>
<dbReference type="GO" id="GO:0047632">
    <property type="term" value="F:agmatine deiminase activity"/>
    <property type="evidence" value="ECO:0007669"/>
    <property type="project" value="UniProtKB-EC"/>
</dbReference>
<dbReference type="PANTHER" id="PTHR31377">
    <property type="entry name" value="AGMATINE DEIMINASE-RELATED"/>
    <property type="match status" value="1"/>
</dbReference>
<dbReference type="eggNOG" id="COG2957">
    <property type="taxonomic scope" value="Bacteria"/>
</dbReference>
<dbReference type="STRING" id="497964.CfE428DRAFT_2962"/>
<dbReference type="Proteomes" id="UP000005824">
    <property type="component" value="Unassembled WGS sequence"/>
</dbReference>
<comment type="caution">
    <text evidence="2">The sequence shown here is derived from an EMBL/GenBank/DDBJ whole genome shotgun (WGS) entry which is preliminary data.</text>
</comment>
<dbReference type="SUPFAM" id="SSF55909">
    <property type="entry name" value="Pentein"/>
    <property type="match status" value="1"/>
</dbReference>
<dbReference type="InParanoid" id="B4D237"/>
<gene>
    <name evidence="2" type="ORF">CfE428DRAFT_2962</name>
</gene>
<dbReference type="AlphaFoldDB" id="B4D237"/>
<dbReference type="PANTHER" id="PTHR31377:SF0">
    <property type="entry name" value="AGMATINE DEIMINASE-RELATED"/>
    <property type="match status" value="1"/>
</dbReference>